<comment type="pathway">
    <text evidence="2">Amino-acid biosynthesis; L-serine biosynthesis; L-serine from 3-phospho-D-glycerate: step 1/3.</text>
</comment>
<evidence type="ECO:0000313" key="14">
    <source>
        <dbReference type="EMBL" id="GAA4085786.1"/>
    </source>
</evidence>
<sequence length="391" mass="41519">MYKVLTLNQISTKGLSRLPADQYELATDIAAPDAILLRSHKLQIAEISSSVKAIARAGAGTNNIPISACTELGIPVFNSPGANANAVKELVIAGLALGSRGILAGVSYVNTLAHMTDAAEMAKLLEKEKKRFKGNELAGRTLGVVGLGAIGSMIANAALNLGMEVIGYDPALSVDAAWRLPSSVKKMDNLSTLFAKADFITLHLPVLDSTRGLVNSELLSSCKPGCCLLNFAREEIVDVSAVIDALDGGKLRQFITDFPVPSLIGRSDVILMPHIGASTDEAEENCAIMVADQLNDFLSNGNIMNAVNFPNLHLERSGQCRLAIANNNVPKILGSVLGILADADINVVDMLNKSRDEIAYNLIDLGSEASPALLEQLRALEGVINVRLIQW</sequence>
<dbReference type="SUPFAM" id="SSF52283">
    <property type="entry name" value="Formate/glycerate dehydrogenase catalytic domain-like"/>
    <property type="match status" value="1"/>
</dbReference>
<comment type="caution">
    <text evidence="14">The sequence shown here is derived from an EMBL/GenBank/DDBJ whole genome shotgun (WGS) entry which is preliminary data.</text>
</comment>
<evidence type="ECO:0000259" key="13">
    <source>
        <dbReference type="PROSITE" id="PS51671"/>
    </source>
</evidence>
<organism evidence="14 15">
    <name type="scientific">Zhongshania borealis</name>
    <dbReference type="NCBI Taxonomy" id="889488"/>
    <lineage>
        <taxon>Bacteria</taxon>
        <taxon>Pseudomonadati</taxon>
        <taxon>Pseudomonadota</taxon>
        <taxon>Gammaproteobacteria</taxon>
        <taxon>Cellvibrionales</taxon>
        <taxon>Spongiibacteraceae</taxon>
        <taxon>Zhongshania</taxon>
    </lineage>
</organism>
<dbReference type="Pfam" id="PF00389">
    <property type="entry name" value="2-Hacid_dh"/>
    <property type="match status" value="1"/>
</dbReference>
<name>A0ABP7WC53_9GAMM</name>
<dbReference type="InterPro" id="IPR045865">
    <property type="entry name" value="ACT-like_dom_sf"/>
</dbReference>
<dbReference type="CDD" id="cd12174">
    <property type="entry name" value="PGDH_like_3"/>
    <property type="match status" value="1"/>
</dbReference>
<dbReference type="CDD" id="cd04901">
    <property type="entry name" value="ACT_3PGDH"/>
    <property type="match status" value="1"/>
</dbReference>
<comment type="similarity">
    <text evidence="3 12">Belongs to the D-isomer specific 2-hydroxyacid dehydrogenase family.</text>
</comment>
<keyword evidence="15" id="KW-1185">Reference proteome</keyword>
<dbReference type="InterPro" id="IPR036291">
    <property type="entry name" value="NAD(P)-bd_dom_sf"/>
</dbReference>
<dbReference type="EC" id="1.1.1.95" evidence="5"/>
<evidence type="ECO:0000256" key="2">
    <source>
        <dbReference type="ARBA" id="ARBA00005216"/>
    </source>
</evidence>
<evidence type="ECO:0000256" key="3">
    <source>
        <dbReference type="ARBA" id="ARBA00005854"/>
    </source>
</evidence>
<gene>
    <name evidence="14" type="ORF">GCM10022414_05730</name>
</gene>
<evidence type="ECO:0000256" key="5">
    <source>
        <dbReference type="ARBA" id="ARBA00013143"/>
    </source>
</evidence>
<protein>
    <recommendedName>
        <fullName evidence="6">D-3-phosphoglycerate dehydrogenase</fullName>
        <ecNumber evidence="4">1.1.1.399</ecNumber>
        <ecNumber evidence="5">1.1.1.95</ecNumber>
    </recommendedName>
    <alternativeName>
        <fullName evidence="9">2-oxoglutarate reductase</fullName>
    </alternativeName>
</protein>
<dbReference type="Pfam" id="PF02826">
    <property type="entry name" value="2-Hacid_dh_C"/>
    <property type="match status" value="1"/>
</dbReference>
<dbReference type="PANTHER" id="PTHR42938:SF47">
    <property type="entry name" value="HYDROXYPYRUVATE REDUCTASE"/>
    <property type="match status" value="1"/>
</dbReference>
<proteinExistence type="inferred from homology"/>
<accession>A0ABP7WC53</accession>
<evidence type="ECO:0000256" key="9">
    <source>
        <dbReference type="ARBA" id="ARBA00030455"/>
    </source>
</evidence>
<dbReference type="RefSeq" id="WP_344932286.1">
    <property type="nucleotide sequence ID" value="NZ_BAABDM010000001.1"/>
</dbReference>
<comment type="function">
    <text evidence="1">Catalyzes the reversible oxidation of 3-phospho-D-glycerate to 3-phosphonooxypyruvate, the first step of the phosphorylated L-serine biosynthesis pathway. Also catalyzes the reversible oxidation of 2-hydroxyglutarate to 2-oxoglutarate.</text>
</comment>
<dbReference type="SUPFAM" id="SSF55021">
    <property type="entry name" value="ACT-like"/>
    <property type="match status" value="1"/>
</dbReference>
<dbReference type="InterPro" id="IPR029753">
    <property type="entry name" value="D-isomer_DH_CS"/>
</dbReference>
<dbReference type="Gene3D" id="3.40.50.720">
    <property type="entry name" value="NAD(P)-binding Rossmann-like Domain"/>
    <property type="match status" value="2"/>
</dbReference>
<dbReference type="PROSITE" id="PS51671">
    <property type="entry name" value="ACT"/>
    <property type="match status" value="1"/>
</dbReference>
<dbReference type="Gene3D" id="3.30.70.260">
    <property type="match status" value="1"/>
</dbReference>
<evidence type="ECO:0000256" key="10">
    <source>
        <dbReference type="ARBA" id="ARBA00048126"/>
    </source>
</evidence>
<dbReference type="EMBL" id="BAABDM010000001">
    <property type="protein sequence ID" value="GAA4085786.1"/>
    <property type="molecule type" value="Genomic_DNA"/>
</dbReference>
<dbReference type="PROSITE" id="PS00670">
    <property type="entry name" value="D_2_HYDROXYACID_DH_2"/>
    <property type="match status" value="1"/>
</dbReference>
<keyword evidence="8" id="KW-0520">NAD</keyword>
<dbReference type="Proteomes" id="UP001500392">
    <property type="component" value="Unassembled WGS sequence"/>
</dbReference>
<dbReference type="InterPro" id="IPR006139">
    <property type="entry name" value="D-isomer_2_OHA_DH_cat_dom"/>
</dbReference>
<dbReference type="InterPro" id="IPR006140">
    <property type="entry name" value="D-isomer_DH_NAD-bd"/>
</dbReference>
<evidence type="ECO:0000256" key="11">
    <source>
        <dbReference type="ARBA" id="ARBA00048731"/>
    </source>
</evidence>
<comment type="catalytic activity">
    <reaction evidence="11">
        <text>(2R)-3-phosphoglycerate + NAD(+) = 3-phosphooxypyruvate + NADH + H(+)</text>
        <dbReference type="Rhea" id="RHEA:12641"/>
        <dbReference type="ChEBI" id="CHEBI:15378"/>
        <dbReference type="ChEBI" id="CHEBI:18110"/>
        <dbReference type="ChEBI" id="CHEBI:57540"/>
        <dbReference type="ChEBI" id="CHEBI:57945"/>
        <dbReference type="ChEBI" id="CHEBI:58272"/>
        <dbReference type="EC" id="1.1.1.95"/>
    </reaction>
</comment>
<evidence type="ECO:0000313" key="15">
    <source>
        <dbReference type="Proteomes" id="UP001500392"/>
    </source>
</evidence>
<evidence type="ECO:0000256" key="8">
    <source>
        <dbReference type="ARBA" id="ARBA00023027"/>
    </source>
</evidence>
<dbReference type="InterPro" id="IPR029752">
    <property type="entry name" value="D-isomer_DH_CS1"/>
</dbReference>
<evidence type="ECO:0000256" key="4">
    <source>
        <dbReference type="ARBA" id="ARBA00013001"/>
    </source>
</evidence>
<evidence type="ECO:0000256" key="12">
    <source>
        <dbReference type="RuleBase" id="RU003719"/>
    </source>
</evidence>
<dbReference type="EC" id="1.1.1.399" evidence="4"/>
<keyword evidence="7 12" id="KW-0560">Oxidoreductase</keyword>
<comment type="catalytic activity">
    <reaction evidence="10">
        <text>(R)-2-hydroxyglutarate + NAD(+) = 2-oxoglutarate + NADH + H(+)</text>
        <dbReference type="Rhea" id="RHEA:49612"/>
        <dbReference type="ChEBI" id="CHEBI:15378"/>
        <dbReference type="ChEBI" id="CHEBI:15801"/>
        <dbReference type="ChEBI" id="CHEBI:16810"/>
        <dbReference type="ChEBI" id="CHEBI:57540"/>
        <dbReference type="ChEBI" id="CHEBI:57945"/>
        <dbReference type="EC" id="1.1.1.399"/>
    </reaction>
</comment>
<evidence type="ECO:0000256" key="7">
    <source>
        <dbReference type="ARBA" id="ARBA00023002"/>
    </source>
</evidence>
<dbReference type="PANTHER" id="PTHR42938">
    <property type="entry name" value="FORMATE DEHYDROGENASE 1"/>
    <property type="match status" value="1"/>
</dbReference>
<evidence type="ECO:0000256" key="6">
    <source>
        <dbReference type="ARBA" id="ARBA00021582"/>
    </source>
</evidence>
<evidence type="ECO:0000256" key="1">
    <source>
        <dbReference type="ARBA" id="ARBA00003800"/>
    </source>
</evidence>
<reference evidence="15" key="1">
    <citation type="journal article" date="2019" name="Int. J. Syst. Evol. Microbiol.">
        <title>The Global Catalogue of Microorganisms (GCM) 10K type strain sequencing project: providing services to taxonomists for standard genome sequencing and annotation.</title>
        <authorList>
            <consortium name="The Broad Institute Genomics Platform"/>
            <consortium name="The Broad Institute Genome Sequencing Center for Infectious Disease"/>
            <person name="Wu L."/>
            <person name="Ma J."/>
        </authorList>
    </citation>
    <scope>NUCLEOTIDE SEQUENCE [LARGE SCALE GENOMIC DNA]</scope>
    <source>
        <strain evidence="15">JCM 17304</strain>
    </source>
</reference>
<feature type="domain" description="ACT" evidence="13">
    <location>
        <begin position="321"/>
        <end position="391"/>
    </location>
</feature>
<dbReference type="InterPro" id="IPR002912">
    <property type="entry name" value="ACT_dom"/>
</dbReference>
<dbReference type="SUPFAM" id="SSF51735">
    <property type="entry name" value="NAD(P)-binding Rossmann-fold domains"/>
    <property type="match status" value="1"/>
</dbReference>
<dbReference type="PROSITE" id="PS00065">
    <property type="entry name" value="D_2_HYDROXYACID_DH_1"/>
    <property type="match status" value="1"/>
</dbReference>